<dbReference type="GO" id="GO:0097272">
    <property type="term" value="P:ammonium homeostasis"/>
    <property type="evidence" value="ECO:0007669"/>
    <property type="project" value="TreeGrafter"/>
</dbReference>
<feature type="transmembrane region" description="Helical" evidence="5">
    <location>
        <begin position="270"/>
        <end position="295"/>
    </location>
</feature>
<dbReference type="AlphaFoldDB" id="A0A812S466"/>
<feature type="transmembrane region" description="Helical" evidence="5">
    <location>
        <begin position="168"/>
        <end position="188"/>
    </location>
</feature>
<evidence type="ECO:0000313" key="8">
    <source>
        <dbReference type="Proteomes" id="UP000649617"/>
    </source>
</evidence>
<dbReference type="InterPro" id="IPR024041">
    <property type="entry name" value="NH4_transpt_AmtB-like_dom"/>
</dbReference>
<keyword evidence="4 5" id="KW-0472">Membrane</keyword>
<evidence type="ECO:0000256" key="3">
    <source>
        <dbReference type="ARBA" id="ARBA00022989"/>
    </source>
</evidence>
<gene>
    <name evidence="7" type="ORF">SPIL2461_LOCUS11581</name>
</gene>
<dbReference type="SUPFAM" id="SSF111352">
    <property type="entry name" value="Ammonium transporter"/>
    <property type="match status" value="1"/>
</dbReference>
<comment type="caution">
    <text evidence="7">The sequence shown here is derived from an EMBL/GenBank/DDBJ whole genome shotgun (WGS) entry which is preliminary data.</text>
</comment>
<dbReference type="PANTHER" id="PTHR11730">
    <property type="entry name" value="AMMONIUM TRANSPORTER"/>
    <property type="match status" value="1"/>
</dbReference>
<feature type="transmembrane region" description="Helical" evidence="5">
    <location>
        <begin position="398"/>
        <end position="426"/>
    </location>
</feature>
<accession>A0A812S466</accession>
<dbReference type="Proteomes" id="UP000649617">
    <property type="component" value="Unassembled WGS sequence"/>
</dbReference>
<dbReference type="PANTHER" id="PTHR11730:SF58">
    <property type="entry name" value="AMMONIUM TRANSPORTER"/>
    <property type="match status" value="1"/>
</dbReference>
<dbReference type="GO" id="GO:0005886">
    <property type="term" value="C:plasma membrane"/>
    <property type="evidence" value="ECO:0007669"/>
    <property type="project" value="TreeGrafter"/>
</dbReference>
<dbReference type="EMBL" id="CAJNIZ010022614">
    <property type="protein sequence ID" value="CAE7462881.1"/>
    <property type="molecule type" value="Genomic_DNA"/>
</dbReference>
<evidence type="ECO:0000256" key="4">
    <source>
        <dbReference type="ARBA" id="ARBA00023136"/>
    </source>
</evidence>
<keyword evidence="2 5" id="KW-0812">Transmembrane</keyword>
<feature type="transmembrane region" description="Helical" evidence="5">
    <location>
        <begin position="332"/>
        <end position="351"/>
    </location>
</feature>
<organism evidence="7 8">
    <name type="scientific">Symbiodinium pilosum</name>
    <name type="common">Dinoflagellate</name>
    <dbReference type="NCBI Taxonomy" id="2952"/>
    <lineage>
        <taxon>Eukaryota</taxon>
        <taxon>Sar</taxon>
        <taxon>Alveolata</taxon>
        <taxon>Dinophyceae</taxon>
        <taxon>Suessiales</taxon>
        <taxon>Symbiodiniaceae</taxon>
        <taxon>Symbiodinium</taxon>
    </lineage>
</organism>
<sequence length="575" mass="61788">MMGPDNNWLQLMLDLTPAECGLTRLRHRADNAFMVNMGARIIQMQSGFAMLESAYVQPNGSANIMMKNMMDLFVGAVAYLFCGYWISHGETHMTAFLGGDLDFSQWFCSFSYATTSATIDSGALAGRIAFWAYVVLSTVMTGITYPLAARWSWGNGWLQQLGFVDFAGSAVVHMLGAVSALVGACFCGPRIGRFPSYRCWRGLGKWLFREKNSSEYYQIPKEPSEKNLFRPFVRCRHPVQLLFGTWLLLVGFLAFNPASTLAVTEDADLVVGRASVCTLLAAAGGGLGGMLWSMAITRSTVVLVPEVSNAVIAALVASCACCNAINPVVAMFVGFVGAILALACDALLVRLQIDDPVGAVAAHGPPGVWGTVAVAFFAEPNCQSDVQGLLYGASTAGWQLLAVQILGVVALSAMSAGVTYITLLFIDIIMGVRCSRACELIGLDFWEHQFDDGSVAGDNPIKRMSTLRKTFQRASSCCCYCGSAPDAEQDALGQPASAPHPAATKPSNLENLSHAELSMKIQSLEVKLERLMTAMLQDGSTSQDIFGGESSHSQSFRAACINAYVDKMTETPPAM</sequence>
<feature type="domain" description="Ammonium transporter AmtB-like" evidence="6">
    <location>
        <begin position="32"/>
        <end position="195"/>
    </location>
</feature>
<evidence type="ECO:0000256" key="1">
    <source>
        <dbReference type="ARBA" id="ARBA00004141"/>
    </source>
</evidence>
<comment type="subcellular location">
    <subcellularLocation>
        <location evidence="1">Membrane</location>
        <topology evidence="1">Multi-pass membrane protein</topology>
    </subcellularLocation>
</comment>
<protein>
    <recommendedName>
        <fullName evidence="6">Ammonium transporter AmtB-like domain-containing protein</fullName>
    </recommendedName>
</protein>
<evidence type="ECO:0000256" key="5">
    <source>
        <dbReference type="SAM" id="Phobius"/>
    </source>
</evidence>
<feature type="domain" description="Ammonium transporter AmtB-like" evidence="6">
    <location>
        <begin position="241"/>
        <end position="449"/>
    </location>
</feature>
<feature type="transmembrane region" description="Helical" evidence="5">
    <location>
        <begin position="69"/>
        <end position="87"/>
    </location>
</feature>
<dbReference type="InterPro" id="IPR029020">
    <property type="entry name" value="Ammonium/urea_transptr"/>
</dbReference>
<proteinExistence type="predicted"/>
<reference evidence="7" key="1">
    <citation type="submission" date="2021-02" db="EMBL/GenBank/DDBJ databases">
        <authorList>
            <person name="Dougan E. K."/>
            <person name="Rhodes N."/>
            <person name="Thang M."/>
            <person name="Chan C."/>
        </authorList>
    </citation>
    <scope>NUCLEOTIDE SEQUENCE</scope>
</reference>
<evidence type="ECO:0000313" key="7">
    <source>
        <dbReference type="EMBL" id="CAE7462881.1"/>
    </source>
</evidence>
<feature type="transmembrane region" description="Helical" evidence="5">
    <location>
        <begin position="239"/>
        <end position="258"/>
    </location>
</feature>
<evidence type="ECO:0000256" key="2">
    <source>
        <dbReference type="ARBA" id="ARBA00022692"/>
    </source>
</evidence>
<dbReference type="OrthoDB" id="534912at2759"/>
<dbReference type="Gene3D" id="1.10.3430.10">
    <property type="entry name" value="Ammonium transporter AmtB like domains"/>
    <property type="match status" value="1"/>
</dbReference>
<dbReference type="GO" id="GO:0008519">
    <property type="term" value="F:ammonium channel activity"/>
    <property type="evidence" value="ECO:0007669"/>
    <property type="project" value="InterPro"/>
</dbReference>
<keyword evidence="3 5" id="KW-1133">Transmembrane helix</keyword>
<name>A0A812S466_SYMPI</name>
<feature type="transmembrane region" description="Helical" evidence="5">
    <location>
        <begin position="130"/>
        <end position="148"/>
    </location>
</feature>
<dbReference type="Pfam" id="PF00909">
    <property type="entry name" value="Ammonium_transp"/>
    <property type="match status" value="2"/>
</dbReference>
<evidence type="ECO:0000259" key="6">
    <source>
        <dbReference type="Pfam" id="PF00909"/>
    </source>
</evidence>
<keyword evidence="8" id="KW-1185">Reference proteome</keyword>